<reference evidence="1" key="1">
    <citation type="submission" date="2007-04" db="EMBL/GenBank/DDBJ databases">
        <authorList>
            <consortium name="The Broad Institute Genome Sequencing Platform"/>
            <person name="Birren B."/>
            <person name="Lander E."/>
            <person name="Galagan J."/>
            <person name="Nusbaum C."/>
            <person name="Devon K."/>
            <person name="Ma L.-J."/>
            <person name="Jaffe D."/>
            <person name="Butler J."/>
            <person name="Alvarez P."/>
            <person name="Gnerre S."/>
            <person name="Grabherr M."/>
            <person name="Kleber M."/>
            <person name="Mauceli E."/>
            <person name="Brockman W."/>
            <person name="MacCallum I.A."/>
            <person name="Young S."/>
            <person name="LaButti K."/>
            <person name="DeCaprio D."/>
            <person name="Crawford M."/>
            <person name="Koehrsen M."/>
            <person name="Engels R."/>
            <person name="Montgomery P."/>
            <person name="Pearson M."/>
            <person name="Howarth C."/>
            <person name="Larson L."/>
            <person name="White J."/>
            <person name="O'Leary S."/>
            <person name="Kodira C."/>
            <person name="Zeng Q."/>
            <person name="Yandava C."/>
            <person name="Alvarado L."/>
            <person name="Kistler C."/>
            <person name="Shim W.-B."/>
            <person name="Kang S."/>
            <person name="Woloshuk C."/>
        </authorList>
    </citation>
    <scope>NUCLEOTIDE SEQUENCE</scope>
    <source>
        <strain evidence="1">4287</strain>
    </source>
</reference>
<dbReference type="RefSeq" id="XP_018232976.1">
    <property type="nucleotide sequence ID" value="XM_018397955.1"/>
</dbReference>
<dbReference type="EMBL" id="DS231696">
    <property type="protein sequence ID" value="KNA94930.1"/>
    <property type="molecule type" value="Genomic_DNA"/>
</dbReference>
<dbReference type="KEGG" id="fox:FOXG_17937"/>
<dbReference type="GeneID" id="28958643"/>
<dbReference type="RefSeq" id="XP_018232977.1">
    <property type="nucleotide sequence ID" value="XM_018397956.1"/>
</dbReference>
<dbReference type="RefSeq" id="XP_018232978.1">
    <property type="nucleotide sequence ID" value="XM_018397957.1"/>
</dbReference>
<proteinExistence type="predicted"/>
<dbReference type="VEuPathDB" id="FungiDB:FOXG_17937"/>
<dbReference type="AlphaFoldDB" id="A0A0J9UA05"/>
<reference evidence="1" key="2">
    <citation type="journal article" date="2010" name="Nature">
        <title>Comparative genomics reveals mobile pathogenicity chromosomes in Fusarium.</title>
        <authorList>
            <person name="Ma L.J."/>
            <person name="van der Does H.C."/>
            <person name="Borkovich K.A."/>
            <person name="Coleman J.J."/>
            <person name="Daboussi M.J."/>
            <person name="Di Pietro A."/>
            <person name="Dufresne M."/>
            <person name="Freitag M."/>
            <person name="Grabherr M."/>
            <person name="Henrissat B."/>
            <person name="Houterman P.M."/>
            <person name="Kang S."/>
            <person name="Shim W.B."/>
            <person name="Woloshuk C."/>
            <person name="Xie X."/>
            <person name="Xu J.R."/>
            <person name="Antoniw J."/>
            <person name="Baker S.E."/>
            <person name="Bluhm B.H."/>
            <person name="Breakspear A."/>
            <person name="Brown D.W."/>
            <person name="Butchko R.A."/>
            <person name="Chapman S."/>
            <person name="Coulson R."/>
            <person name="Coutinho P.M."/>
            <person name="Danchin E.G."/>
            <person name="Diener A."/>
            <person name="Gale L.R."/>
            <person name="Gardiner D.M."/>
            <person name="Goff S."/>
            <person name="Hammond-Kosack K.E."/>
            <person name="Hilburn K."/>
            <person name="Hua-Van A."/>
            <person name="Jonkers W."/>
            <person name="Kazan K."/>
            <person name="Kodira C.D."/>
            <person name="Koehrsen M."/>
            <person name="Kumar L."/>
            <person name="Lee Y.H."/>
            <person name="Li L."/>
            <person name="Manners J.M."/>
            <person name="Miranda-Saavedra D."/>
            <person name="Mukherjee M."/>
            <person name="Park G."/>
            <person name="Park J."/>
            <person name="Park S.Y."/>
            <person name="Proctor R.H."/>
            <person name="Regev A."/>
            <person name="Ruiz-Roldan M.C."/>
            <person name="Sain D."/>
            <person name="Sakthikumar S."/>
            <person name="Sykes S."/>
            <person name="Schwartz D.C."/>
            <person name="Turgeon B.G."/>
            <person name="Wapinski I."/>
            <person name="Yoder O."/>
            <person name="Young S."/>
            <person name="Zeng Q."/>
            <person name="Zhou S."/>
            <person name="Galagan J."/>
            <person name="Cuomo C.A."/>
            <person name="Kistler H.C."/>
            <person name="Rep M."/>
        </authorList>
    </citation>
    <scope>NUCLEOTIDE SEQUENCE [LARGE SCALE GENOMIC DNA]</scope>
    <source>
        <strain evidence="1">4287</strain>
    </source>
</reference>
<accession>A0A0J9UA05</accession>
<evidence type="ECO:0000313" key="2">
    <source>
        <dbReference type="Proteomes" id="UP000009097"/>
    </source>
</evidence>
<name>A0A0J9UA05_FUSO4</name>
<sequence length="104" mass="11514">MDDEQRTIEKQYPRQGSALSFGANKGAGATASFFVAFKCGSEKVMCVQQVLATNVPSPIPLLPPWKMLTIRGCPWRLSMQPGRNNPTHAYSHLSIIDNFHTLLP</sequence>
<dbReference type="EMBL" id="DS231696">
    <property type="protein sequence ID" value="KNA94931.1"/>
    <property type="molecule type" value="Genomic_DNA"/>
</dbReference>
<evidence type="ECO:0000313" key="1">
    <source>
        <dbReference type="EMBL" id="KNA94930.1"/>
    </source>
</evidence>
<protein>
    <submittedName>
        <fullName evidence="1">Uncharacterized protein</fullName>
    </submittedName>
</protein>
<gene>
    <name evidence="1" type="ORF">FOXG_17937</name>
</gene>
<organism evidence="1 2">
    <name type="scientific">Fusarium oxysporum f. sp. lycopersici (strain 4287 / CBS 123668 / FGSC 9935 / NRRL 34936)</name>
    <name type="common">Fusarium vascular wilt of tomato</name>
    <dbReference type="NCBI Taxonomy" id="426428"/>
    <lineage>
        <taxon>Eukaryota</taxon>
        <taxon>Fungi</taxon>
        <taxon>Dikarya</taxon>
        <taxon>Ascomycota</taxon>
        <taxon>Pezizomycotina</taxon>
        <taxon>Sordariomycetes</taxon>
        <taxon>Hypocreomycetidae</taxon>
        <taxon>Hypocreales</taxon>
        <taxon>Nectriaceae</taxon>
        <taxon>Fusarium</taxon>
        <taxon>Fusarium oxysporum species complex</taxon>
    </lineage>
</organism>
<dbReference type="EMBL" id="DS231696">
    <property type="protein sequence ID" value="KNA94932.1"/>
    <property type="molecule type" value="Genomic_DNA"/>
</dbReference>
<dbReference type="Proteomes" id="UP000009097">
    <property type="component" value="Unassembled WGS sequence"/>
</dbReference>